<dbReference type="STRING" id="551996.SAMN05192573_101110"/>
<gene>
    <name evidence="2" type="ORF">SAMN05192573_101110</name>
</gene>
<name>A0A1G7N205_9SPHI</name>
<dbReference type="PANTHER" id="PTHR18964:SF149">
    <property type="entry name" value="BIFUNCTIONAL UDP-N-ACETYLGLUCOSAMINE 2-EPIMERASE_N-ACETYLMANNOSAMINE KINASE"/>
    <property type="match status" value="1"/>
</dbReference>
<sequence>MELTNKGVKGSQLKNMIIKRLYFNKAMSCAGLSELFDKSIPSIAKAINELMHEGFVVEQGYAPSSGGRRPLMYSVKSSAMHILAIALDQLTARIQMFDLLNNPVADMLTFELKLLNNPEALPTLVEQINNYIANSGVPKDKIAGIGIGMPGFINITEGINYTYLDAGGQSLTAYLTSKTGIATYIDNDSSLIALAEQKFGIAKSQQEVMVINLGWGIGLGMIVNGKLFRGHNGFAGELSHIPLSEDGSLCECGKRGCLEAEASLLVVAQKAIAGIKKGRVTSLKYNEEDHSKLMGDALIEAANNGDQFAIELLSDAGYKIGKALAILIHIMNPAIIVLSGRGAKVAKILMAPIQQALHKYCIPRLAGGTELLVSELGFDAELIGAAVLVMENFDRVVKNKAAKATKHAAA</sequence>
<dbReference type="SUPFAM" id="SSF53067">
    <property type="entry name" value="Actin-like ATPase domain"/>
    <property type="match status" value="1"/>
</dbReference>
<evidence type="ECO:0000313" key="2">
    <source>
        <dbReference type="EMBL" id="SDF67992.1"/>
    </source>
</evidence>
<accession>A0A1G7N205</accession>
<dbReference type="AlphaFoldDB" id="A0A1G7N205"/>
<dbReference type="Gene3D" id="1.10.10.10">
    <property type="entry name" value="Winged helix-like DNA-binding domain superfamily/Winged helix DNA-binding domain"/>
    <property type="match status" value="1"/>
</dbReference>
<dbReference type="InterPro" id="IPR036390">
    <property type="entry name" value="WH_DNA-bd_sf"/>
</dbReference>
<dbReference type="EMBL" id="FNCG01000001">
    <property type="protein sequence ID" value="SDF67992.1"/>
    <property type="molecule type" value="Genomic_DNA"/>
</dbReference>
<dbReference type="InterPro" id="IPR043129">
    <property type="entry name" value="ATPase_NBD"/>
</dbReference>
<evidence type="ECO:0000313" key="3">
    <source>
        <dbReference type="Proteomes" id="UP000199705"/>
    </source>
</evidence>
<proteinExistence type="inferred from homology"/>
<dbReference type="InterPro" id="IPR000600">
    <property type="entry name" value="ROK"/>
</dbReference>
<dbReference type="GO" id="GO:0016301">
    <property type="term" value="F:kinase activity"/>
    <property type="evidence" value="ECO:0007669"/>
    <property type="project" value="UniProtKB-KW"/>
</dbReference>
<dbReference type="SUPFAM" id="SSF46785">
    <property type="entry name" value="Winged helix' DNA-binding domain"/>
    <property type="match status" value="1"/>
</dbReference>
<protein>
    <submittedName>
        <fullName evidence="2">Sugar kinase of the NBD/HSP70 family, may contain an N-terminal HTH domain</fullName>
    </submittedName>
</protein>
<keyword evidence="3" id="KW-1185">Reference proteome</keyword>
<dbReference type="Gene3D" id="3.30.420.40">
    <property type="match status" value="2"/>
</dbReference>
<dbReference type="RefSeq" id="WP_091162242.1">
    <property type="nucleotide sequence ID" value="NZ_FNCG01000001.1"/>
</dbReference>
<dbReference type="Pfam" id="PF00480">
    <property type="entry name" value="ROK"/>
    <property type="match status" value="1"/>
</dbReference>
<keyword evidence="2" id="KW-0418">Kinase</keyword>
<keyword evidence="2" id="KW-0808">Transferase</keyword>
<reference evidence="3" key="1">
    <citation type="submission" date="2016-10" db="EMBL/GenBank/DDBJ databases">
        <authorList>
            <person name="Varghese N."/>
            <person name="Submissions S."/>
        </authorList>
    </citation>
    <scope>NUCLEOTIDE SEQUENCE [LARGE SCALE GENOMIC DNA]</scope>
    <source>
        <strain evidence="3">Gh-67</strain>
    </source>
</reference>
<comment type="similarity">
    <text evidence="1">Belongs to the ROK (NagC/XylR) family.</text>
</comment>
<evidence type="ECO:0000256" key="1">
    <source>
        <dbReference type="ARBA" id="ARBA00006479"/>
    </source>
</evidence>
<organism evidence="2 3">
    <name type="scientific">Mucilaginibacter gossypii</name>
    <dbReference type="NCBI Taxonomy" id="551996"/>
    <lineage>
        <taxon>Bacteria</taxon>
        <taxon>Pseudomonadati</taxon>
        <taxon>Bacteroidota</taxon>
        <taxon>Sphingobacteriia</taxon>
        <taxon>Sphingobacteriales</taxon>
        <taxon>Sphingobacteriaceae</taxon>
        <taxon>Mucilaginibacter</taxon>
    </lineage>
</organism>
<dbReference type="InterPro" id="IPR036388">
    <property type="entry name" value="WH-like_DNA-bd_sf"/>
</dbReference>
<dbReference type="Proteomes" id="UP000199705">
    <property type="component" value="Unassembled WGS sequence"/>
</dbReference>
<dbReference type="PANTHER" id="PTHR18964">
    <property type="entry name" value="ROK (REPRESSOR, ORF, KINASE) FAMILY"/>
    <property type="match status" value="1"/>
</dbReference>